<evidence type="ECO:0000313" key="1">
    <source>
        <dbReference type="EMBL" id="PMN88312.1"/>
    </source>
</evidence>
<dbReference type="RefSeq" id="WP_241905253.1">
    <property type="nucleotide sequence ID" value="NZ_MDAL01000060.1"/>
</dbReference>
<dbReference type="Gene3D" id="1.20.120.1620">
    <property type="match status" value="1"/>
</dbReference>
<reference evidence="2" key="1">
    <citation type="submission" date="2016-07" db="EMBL/GenBank/DDBJ databases">
        <title>Nontailed viruses are major unrecognized killers of bacteria in the ocean.</title>
        <authorList>
            <person name="Kauffman K."/>
            <person name="Hussain F."/>
            <person name="Yang J."/>
            <person name="Arevalo P."/>
            <person name="Brown J."/>
            <person name="Cutler M."/>
            <person name="Kelly L."/>
            <person name="Polz M.F."/>
        </authorList>
    </citation>
    <scope>NUCLEOTIDE SEQUENCE [LARGE SCALE GENOMIC DNA]</scope>
    <source>
        <strain evidence="2">10N.261.45.A10</strain>
    </source>
</reference>
<proteinExistence type="predicted"/>
<protein>
    <submittedName>
        <fullName evidence="1">Uncharacterized protein</fullName>
    </submittedName>
</protein>
<dbReference type="EMBL" id="MDAL01000060">
    <property type="protein sequence ID" value="PMN88312.1"/>
    <property type="molecule type" value="Genomic_DNA"/>
</dbReference>
<dbReference type="AlphaFoldDB" id="A0A2N7L4K9"/>
<organism evidence="1 2">
    <name type="scientific">Enterovibrio norvegicus</name>
    <dbReference type="NCBI Taxonomy" id="188144"/>
    <lineage>
        <taxon>Bacteria</taxon>
        <taxon>Pseudomonadati</taxon>
        <taxon>Pseudomonadota</taxon>
        <taxon>Gammaproteobacteria</taxon>
        <taxon>Vibrionales</taxon>
        <taxon>Vibrionaceae</taxon>
        <taxon>Enterovibrio</taxon>
    </lineage>
</organism>
<dbReference type="Proteomes" id="UP000235387">
    <property type="component" value="Unassembled WGS sequence"/>
</dbReference>
<sequence length="141" mass="15422">MLLALSSGCTVSSNSLSEPTLEARNDLKDYGLVSCLIAIDPTSSLATDLGHAKRSLSFMGKGRHRIIQNEETLETIHDPYSETVAFMLKTAGQSVGHMKNGETSKSVGCFKAYHSENYNEFIARQDGFISLSTEISSDKQR</sequence>
<dbReference type="InterPro" id="IPR038314">
    <property type="entry name" value="T6SS_sf"/>
</dbReference>
<evidence type="ECO:0000313" key="2">
    <source>
        <dbReference type="Proteomes" id="UP000235387"/>
    </source>
</evidence>
<comment type="caution">
    <text evidence="1">The sequence shown here is derived from an EMBL/GenBank/DDBJ whole genome shotgun (WGS) entry which is preliminary data.</text>
</comment>
<gene>
    <name evidence="1" type="ORF">BCT23_07795</name>
</gene>
<name>A0A2N7L4K9_9GAMM</name>
<accession>A0A2N7L4K9</accession>